<dbReference type="SMART" id="SM00458">
    <property type="entry name" value="RICIN"/>
    <property type="match status" value="1"/>
</dbReference>
<evidence type="ECO:0000256" key="1">
    <source>
        <dbReference type="SAM" id="SignalP"/>
    </source>
</evidence>
<evidence type="ECO:0000259" key="2">
    <source>
        <dbReference type="PROSITE" id="PS51910"/>
    </source>
</evidence>
<dbReference type="InterPro" id="IPR050542">
    <property type="entry name" value="Glycosyl_Hydrlase18_Chitinase"/>
</dbReference>
<dbReference type="Proteomes" id="UP000182719">
    <property type="component" value="Unassembled WGS sequence"/>
</dbReference>
<feature type="chain" id="PRO_5010183816" evidence="1">
    <location>
        <begin position="35"/>
        <end position="443"/>
    </location>
</feature>
<dbReference type="Pfam" id="PF00704">
    <property type="entry name" value="Glyco_hydro_18"/>
    <property type="match status" value="1"/>
</dbReference>
<dbReference type="InterPro" id="IPR017853">
    <property type="entry name" value="GH"/>
</dbReference>
<dbReference type="PROSITE" id="PS51910">
    <property type="entry name" value="GH18_2"/>
    <property type="match status" value="1"/>
</dbReference>
<dbReference type="GO" id="GO:0005975">
    <property type="term" value="P:carbohydrate metabolic process"/>
    <property type="evidence" value="ECO:0007669"/>
    <property type="project" value="InterPro"/>
</dbReference>
<gene>
    <name evidence="3" type="ORF">SAMN05444354_11648</name>
</gene>
<keyword evidence="4" id="KW-1185">Reference proteome</keyword>
<dbReference type="EMBL" id="FOAP01000016">
    <property type="protein sequence ID" value="SEM40073.1"/>
    <property type="molecule type" value="Genomic_DNA"/>
</dbReference>
<dbReference type="PROSITE" id="PS50231">
    <property type="entry name" value="RICIN_B_LECTIN"/>
    <property type="match status" value="1"/>
</dbReference>
<dbReference type="AlphaFoldDB" id="A0A1H7Y255"/>
<evidence type="ECO:0000313" key="4">
    <source>
        <dbReference type="Proteomes" id="UP000182719"/>
    </source>
</evidence>
<dbReference type="Gene3D" id="2.80.10.50">
    <property type="match status" value="1"/>
</dbReference>
<sequence length="443" mass="47459">MKTLLSASLRQRLAAASLTAAAVSVTAFALPAFAAPSATGAITGNGGKCVDVDNAGTANGTAIQIYDCNNSNAQRWTFAADGSIRALGKCLDVSGGGTTNGTPVQLWDCNGSKAQQWIYTSGKDLVNPQANKCLDISGGGSTSGTRLQLWDCVGVVQQKWSPPAHQVTHKRVVVYYQTQYNGTQYVSPLAMTTNNTRVSDVIVGAFHLNSNLIVHLNDHPPSHSRYTQMWSELATMQGRGVRVLGMIGGAAQGSFQRLDTQFDTYYPLLKNIITTYRLDGVDLDVEEYMSLAGIERVIRRLRADFGPDFVITLAPVATALYGGGNLSGFNYDQLYRNAGADIAWFNAQFYNGWGYMGNTTNYNAIATRGVIPVQKVVAGTLSNPGNGGSGFVDINTVKSTVQSLISQRQEFGGVAGWEYFNSLPGGTAAPWQWANEMATAQGR</sequence>
<dbReference type="GO" id="GO:0004568">
    <property type="term" value="F:chitinase activity"/>
    <property type="evidence" value="ECO:0007669"/>
    <property type="project" value="TreeGrafter"/>
</dbReference>
<dbReference type="Pfam" id="PF00652">
    <property type="entry name" value="Ricin_B_lectin"/>
    <property type="match status" value="1"/>
</dbReference>
<feature type="domain" description="GH18" evidence="2">
    <location>
        <begin position="170"/>
        <end position="443"/>
    </location>
</feature>
<keyword evidence="1" id="KW-0732">Signal</keyword>
<name>A0A1H7Y255_STIAU</name>
<feature type="signal peptide" evidence="1">
    <location>
        <begin position="1"/>
        <end position="34"/>
    </location>
</feature>
<dbReference type="PANTHER" id="PTHR45708:SF60">
    <property type="entry name" value="III CHITINASE, PUTATIVE (AFU_ORTHOLOGUE AFUA_5G03850)-RELATED"/>
    <property type="match status" value="1"/>
</dbReference>
<dbReference type="GO" id="GO:0005576">
    <property type="term" value="C:extracellular region"/>
    <property type="evidence" value="ECO:0007669"/>
    <property type="project" value="TreeGrafter"/>
</dbReference>
<organism evidence="3 4">
    <name type="scientific">Stigmatella aurantiaca</name>
    <dbReference type="NCBI Taxonomy" id="41"/>
    <lineage>
        <taxon>Bacteria</taxon>
        <taxon>Pseudomonadati</taxon>
        <taxon>Myxococcota</taxon>
        <taxon>Myxococcia</taxon>
        <taxon>Myxococcales</taxon>
        <taxon>Cystobacterineae</taxon>
        <taxon>Archangiaceae</taxon>
        <taxon>Stigmatella</taxon>
    </lineage>
</organism>
<dbReference type="SUPFAM" id="SSF50370">
    <property type="entry name" value="Ricin B-like lectins"/>
    <property type="match status" value="1"/>
</dbReference>
<dbReference type="InterPro" id="IPR001223">
    <property type="entry name" value="Glyco_hydro18_cat"/>
</dbReference>
<proteinExistence type="predicted"/>
<dbReference type="InterPro" id="IPR000772">
    <property type="entry name" value="Ricin_B_lectin"/>
</dbReference>
<accession>A0A1H7Y255</accession>
<protein>
    <submittedName>
        <fullName evidence="3">Glycosyl hydrolases family 18</fullName>
    </submittedName>
</protein>
<dbReference type="SUPFAM" id="SSF51445">
    <property type="entry name" value="(Trans)glycosidases"/>
    <property type="match status" value="1"/>
</dbReference>
<dbReference type="CDD" id="cd23451">
    <property type="entry name" value="beta-trefoil_Ricin_laminarinase"/>
    <property type="match status" value="1"/>
</dbReference>
<evidence type="ECO:0000313" key="3">
    <source>
        <dbReference type="EMBL" id="SEM40073.1"/>
    </source>
</evidence>
<keyword evidence="3" id="KW-0378">Hydrolase</keyword>
<dbReference type="PANTHER" id="PTHR45708">
    <property type="entry name" value="ENDOCHITINASE"/>
    <property type="match status" value="1"/>
</dbReference>
<dbReference type="Gene3D" id="3.20.20.80">
    <property type="entry name" value="Glycosidases"/>
    <property type="match status" value="1"/>
</dbReference>
<dbReference type="InterPro" id="IPR035992">
    <property type="entry name" value="Ricin_B-like_lectins"/>
</dbReference>
<dbReference type="RefSeq" id="WP_218158149.1">
    <property type="nucleotide sequence ID" value="NZ_FOAP01000016.1"/>
</dbReference>
<reference evidence="4" key="1">
    <citation type="submission" date="2016-10" db="EMBL/GenBank/DDBJ databases">
        <authorList>
            <person name="Varghese N."/>
            <person name="Submissions S."/>
        </authorList>
    </citation>
    <scope>NUCLEOTIDE SEQUENCE [LARGE SCALE GENOMIC DNA]</scope>
    <source>
        <strain evidence="4">DSM 17044</strain>
    </source>
</reference>